<evidence type="ECO:0000313" key="3">
    <source>
        <dbReference type="EMBL" id="QPK79455.1"/>
    </source>
</evidence>
<evidence type="ECO:0000259" key="2">
    <source>
        <dbReference type="Pfam" id="PF02374"/>
    </source>
</evidence>
<evidence type="ECO:0000313" key="4">
    <source>
        <dbReference type="Proteomes" id="UP000594681"/>
    </source>
</evidence>
<dbReference type="NCBIfam" id="TIGR00345">
    <property type="entry name" value="GET3_arsA_TRC40"/>
    <property type="match status" value="1"/>
</dbReference>
<reference evidence="3 4" key="1">
    <citation type="submission" date="2020-11" db="EMBL/GenBank/DDBJ databases">
        <title>Corynebacterium sp. ZJ-599.</title>
        <authorList>
            <person name="Zhou J."/>
        </authorList>
    </citation>
    <scope>NUCLEOTIDE SEQUENCE [LARGE SCALE GENOMIC DNA]</scope>
    <source>
        <strain evidence="3 4">ZJ-599</strain>
    </source>
</reference>
<keyword evidence="4" id="KW-1185">Reference proteome</keyword>
<dbReference type="KEGG" id="cliz:G7Y31_01700"/>
<dbReference type="Pfam" id="PF02374">
    <property type="entry name" value="ArsA_ATPase"/>
    <property type="match status" value="1"/>
</dbReference>
<sequence length="310" mass="33997">MLLNPTPIVFFGGKGGVGKTTLANATAFALAAAGRETLLVSTDPAHNLGHVWGTELADAPTPVRPHLSLMELDPARTTEEHLARVRRSMEDLMPRHLRGEVHKHIELARQSPGTHEAALLERMAQVLGEQANYAHIVFDTAPSGHTARLMALPEIMAAYTDGLLARREKADKFGAALRGLSGPDPVEERNRKIRATLLQRRRRFELLRNELSNPQRTTFYLVATAERLPVLESVEFHGQLSASGVHVGGIFLNRRVPEGADAFLSGRRAAEEEAIALLRERLPGLAMWNVPWLPHDAGSPEAIAEIAAYL</sequence>
<name>A0A7T0PBH5_9CORY</name>
<dbReference type="GO" id="GO:0016887">
    <property type="term" value="F:ATP hydrolysis activity"/>
    <property type="evidence" value="ECO:0007669"/>
    <property type="project" value="InterPro"/>
</dbReference>
<accession>A0A7T0PBH5</accession>
<dbReference type="GO" id="GO:0005524">
    <property type="term" value="F:ATP binding"/>
    <property type="evidence" value="ECO:0007669"/>
    <property type="project" value="InterPro"/>
</dbReference>
<gene>
    <name evidence="3" type="ORF">G7Y31_01700</name>
</gene>
<dbReference type="InterPro" id="IPR016300">
    <property type="entry name" value="ATPase_ArsA/GET3"/>
</dbReference>
<dbReference type="SUPFAM" id="SSF52540">
    <property type="entry name" value="P-loop containing nucleoside triphosphate hydrolases"/>
    <property type="match status" value="1"/>
</dbReference>
<dbReference type="InterPro" id="IPR025723">
    <property type="entry name" value="ArsA/GET3_ATPase-like"/>
</dbReference>
<dbReference type="RefSeq" id="WP_165008825.1">
    <property type="nucleotide sequence ID" value="NZ_CP064954.1"/>
</dbReference>
<dbReference type="CDD" id="cd02035">
    <property type="entry name" value="ArsA"/>
    <property type="match status" value="1"/>
</dbReference>
<organism evidence="3 4">
    <name type="scientific">Corynebacterium lizhenjunii</name>
    <dbReference type="NCBI Taxonomy" id="2709394"/>
    <lineage>
        <taxon>Bacteria</taxon>
        <taxon>Bacillati</taxon>
        <taxon>Actinomycetota</taxon>
        <taxon>Actinomycetes</taxon>
        <taxon>Mycobacteriales</taxon>
        <taxon>Corynebacteriaceae</taxon>
        <taxon>Corynebacterium</taxon>
    </lineage>
</organism>
<dbReference type="InterPro" id="IPR027417">
    <property type="entry name" value="P-loop_NTPase"/>
</dbReference>
<dbReference type="PANTHER" id="PTHR10803">
    <property type="entry name" value="ARSENICAL PUMP-DRIVING ATPASE ARSENITE-TRANSLOCATING ATPASE"/>
    <property type="match status" value="1"/>
</dbReference>
<protein>
    <submittedName>
        <fullName evidence="3">ArsA family ATPase</fullName>
    </submittedName>
</protein>
<dbReference type="EMBL" id="CP064954">
    <property type="protein sequence ID" value="QPK79455.1"/>
    <property type="molecule type" value="Genomic_DNA"/>
</dbReference>
<dbReference type="Proteomes" id="UP000594681">
    <property type="component" value="Chromosome"/>
</dbReference>
<feature type="domain" description="ArsA/GET3 Anion-transporting ATPase-like" evidence="2">
    <location>
        <begin position="8"/>
        <end position="309"/>
    </location>
</feature>
<evidence type="ECO:0000256" key="1">
    <source>
        <dbReference type="ARBA" id="ARBA00011040"/>
    </source>
</evidence>
<comment type="similarity">
    <text evidence="1">Belongs to the arsA ATPase family.</text>
</comment>
<dbReference type="AlphaFoldDB" id="A0A7T0PBH5"/>
<proteinExistence type="inferred from homology"/>
<dbReference type="PANTHER" id="PTHR10803:SF3">
    <property type="entry name" value="ATPASE GET3"/>
    <property type="match status" value="1"/>
</dbReference>
<dbReference type="Gene3D" id="3.40.50.300">
    <property type="entry name" value="P-loop containing nucleotide triphosphate hydrolases"/>
    <property type="match status" value="1"/>
</dbReference>